<dbReference type="SUPFAM" id="SSF50630">
    <property type="entry name" value="Acid proteases"/>
    <property type="match status" value="1"/>
</dbReference>
<evidence type="ECO:0000256" key="2">
    <source>
        <dbReference type="SAM" id="MobiDB-lite"/>
    </source>
</evidence>
<dbReference type="SUPFAM" id="SSF57756">
    <property type="entry name" value="Retrovirus zinc finger-like domains"/>
    <property type="match status" value="1"/>
</dbReference>
<dbReference type="SMART" id="SM00343">
    <property type="entry name" value="ZnF_C2HC"/>
    <property type="match status" value="3"/>
</dbReference>
<feature type="domain" description="CCHC-type" evidence="3">
    <location>
        <begin position="405"/>
        <end position="419"/>
    </location>
</feature>
<accession>A0A7J6QWV9</accession>
<dbReference type="AlphaFoldDB" id="A0A7J6QWV9"/>
<dbReference type="Gene3D" id="4.10.60.10">
    <property type="entry name" value="Zinc finger, CCHC-type"/>
    <property type="match status" value="1"/>
</dbReference>
<name>A0A7J6QWV9_PEROL</name>
<feature type="domain" description="CCHC-type" evidence="3">
    <location>
        <begin position="381"/>
        <end position="396"/>
    </location>
</feature>
<keyword evidence="1" id="KW-0862">Zinc</keyword>
<protein>
    <recommendedName>
        <fullName evidence="3">CCHC-type domain-containing protein</fullName>
    </recommendedName>
</protein>
<feature type="region of interest" description="Disordered" evidence="2">
    <location>
        <begin position="449"/>
        <end position="475"/>
    </location>
</feature>
<dbReference type="Proteomes" id="UP000574390">
    <property type="component" value="Unassembled WGS sequence"/>
</dbReference>
<dbReference type="Gene3D" id="2.40.70.10">
    <property type="entry name" value="Acid Proteases"/>
    <property type="match status" value="1"/>
</dbReference>
<reference evidence="4 5" key="1">
    <citation type="submission" date="2020-04" db="EMBL/GenBank/DDBJ databases">
        <title>Perkinsus olseni comparative genomics.</title>
        <authorList>
            <person name="Bogema D.R."/>
        </authorList>
    </citation>
    <scope>NUCLEOTIDE SEQUENCE [LARGE SCALE GENOMIC DNA]</scope>
    <source>
        <strain evidence="4">ATCC PRA-205</strain>
    </source>
</reference>
<dbReference type="InterPro" id="IPR001878">
    <property type="entry name" value="Znf_CCHC"/>
</dbReference>
<evidence type="ECO:0000313" key="5">
    <source>
        <dbReference type="Proteomes" id="UP000574390"/>
    </source>
</evidence>
<feature type="non-terminal residue" evidence="4">
    <location>
        <position position="722"/>
    </location>
</feature>
<dbReference type="EMBL" id="JABANM010026336">
    <property type="protein sequence ID" value="KAF4713139.1"/>
    <property type="molecule type" value="Genomic_DNA"/>
</dbReference>
<keyword evidence="1" id="KW-0479">Metal-binding</keyword>
<dbReference type="InterPro" id="IPR021109">
    <property type="entry name" value="Peptidase_aspartic_dom_sf"/>
</dbReference>
<dbReference type="PROSITE" id="PS50158">
    <property type="entry name" value="ZF_CCHC"/>
    <property type="match status" value="2"/>
</dbReference>
<evidence type="ECO:0000259" key="3">
    <source>
        <dbReference type="PROSITE" id="PS50158"/>
    </source>
</evidence>
<proteinExistence type="predicted"/>
<sequence length="722" mass="81091">MVMPQLHQTHSGVTSSPQPVYPMNISGVQQGHPMVVPYPVYPQPMYTSHMPQEGLPVNGSFPYYNTNVPVLNPTGKPSTTSRPATPCPQPVLISPAPNGSPEVMKVSPVVEYKLVPAAPGLNKAIEEADRSKIFDDPWCGSEDPRTFMEFKVSLTSAAPYAAAKFDIQRYALIWVHLEKSLRATLETQRTYRFGPADWSRRPEEVLKEYWVTLEEEYARPSDRARILNRWNALKVKELDYVTFTREFNSLVLHVEAIQGQPLSDEDRRSKIYNAVDEIARCYIDEVLPGNTTGRELNSKLLSHYGRRKLERKALQGLATKENAVTSLSDLNVHIGLNAIEDKVYESRTLTLTGEWSKNPALKVQRGQLYVNYDVLKVLKACFRCFRPGHSSEKCREEAPTFVHLRCHACGKTGHKQADCLWLRRYKVRQDQQRACGRCGKPGHLPGICRNPRLESSGKGNDEASEEPVAADPEESKLHNIMDGGMVDEDLCVMNGNQNVVDEGPLYVTMKFSDGNAGAKAMKVMIDTGAGRSYCRASLVSSLKKSGWQLQTVDLDSPVKVRLANGHPLMVYSTVDVMCSTRWGLKTVTLCILESMTSEIILGMDTLRAINFGVMLSPSRIETKTGVTGYEDHIEDYVPVKSFVDEDETPMPICDERVVERGGYIEVDSSSYMDSLFLGKDMVAYQKKDEKRSRYLKEIGCEDDYDKVLMEYEDLGIIEPVTK</sequence>
<dbReference type="InterPro" id="IPR036875">
    <property type="entry name" value="Znf_CCHC_sf"/>
</dbReference>
<dbReference type="CDD" id="cd00303">
    <property type="entry name" value="retropepsin_like"/>
    <property type="match status" value="1"/>
</dbReference>
<evidence type="ECO:0000313" key="4">
    <source>
        <dbReference type="EMBL" id="KAF4713139.1"/>
    </source>
</evidence>
<gene>
    <name evidence="4" type="ORF">FOZ62_026033</name>
</gene>
<comment type="caution">
    <text evidence="4">The sequence shown here is derived from an EMBL/GenBank/DDBJ whole genome shotgun (WGS) entry which is preliminary data.</text>
</comment>
<evidence type="ECO:0000256" key="1">
    <source>
        <dbReference type="PROSITE-ProRule" id="PRU00047"/>
    </source>
</evidence>
<dbReference type="GO" id="GO:0008270">
    <property type="term" value="F:zinc ion binding"/>
    <property type="evidence" value="ECO:0007669"/>
    <property type="project" value="UniProtKB-KW"/>
</dbReference>
<dbReference type="GO" id="GO:0003676">
    <property type="term" value="F:nucleic acid binding"/>
    <property type="evidence" value="ECO:0007669"/>
    <property type="project" value="InterPro"/>
</dbReference>
<keyword evidence="1" id="KW-0863">Zinc-finger</keyword>
<organism evidence="4 5">
    <name type="scientific">Perkinsus olseni</name>
    <name type="common">Perkinsus atlanticus</name>
    <dbReference type="NCBI Taxonomy" id="32597"/>
    <lineage>
        <taxon>Eukaryota</taxon>
        <taxon>Sar</taxon>
        <taxon>Alveolata</taxon>
        <taxon>Perkinsozoa</taxon>
        <taxon>Perkinsea</taxon>
        <taxon>Perkinsida</taxon>
        <taxon>Perkinsidae</taxon>
        <taxon>Perkinsus</taxon>
    </lineage>
</organism>